<comment type="caution">
    <text evidence="3">The sequence shown here is derived from an EMBL/GenBank/DDBJ whole genome shotgun (WGS) entry which is preliminary data.</text>
</comment>
<dbReference type="Proteomes" id="UP000070168">
    <property type="component" value="Unassembled WGS sequence"/>
</dbReference>
<dbReference type="OMA" id="LNSTMWY"/>
<dbReference type="RefSeq" id="XP_040652287.1">
    <property type="nucleotide sequence ID" value="XM_040788515.1"/>
</dbReference>
<keyword evidence="1" id="KW-0812">Transmembrane</keyword>
<keyword evidence="1" id="KW-0472">Membrane</keyword>
<protein>
    <submittedName>
        <fullName evidence="3">Fatty acid desaturase, type 1</fullName>
    </submittedName>
</protein>
<feature type="transmembrane region" description="Helical" evidence="1">
    <location>
        <begin position="250"/>
        <end position="271"/>
    </location>
</feature>
<evidence type="ECO:0000256" key="1">
    <source>
        <dbReference type="SAM" id="Phobius"/>
    </source>
</evidence>
<dbReference type="AlphaFoldDB" id="A0A135LXQ1"/>
<name>A0A135LXQ1_PENPA</name>
<dbReference type="GO" id="GO:0006629">
    <property type="term" value="P:lipid metabolic process"/>
    <property type="evidence" value="ECO:0007669"/>
    <property type="project" value="InterPro"/>
</dbReference>
<dbReference type="Pfam" id="PF00487">
    <property type="entry name" value="FA_desaturase"/>
    <property type="match status" value="1"/>
</dbReference>
<evidence type="ECO:0000313" key="3">
    <source>
        <dbReference type="EMBL" id="KXG53752.1"/>
    </source>
</evidence>
<feature type="transmembrane region" description="Helical" evidence="1">
    <location>
        <begin position="211"/>
        <end position="230"/>
    </location>
</feature>
<dbReference type="PANTHER" id="PTHR36459:SF1">
    <property type="entry name" value="FATTY ACID DESATURASE DOMAIN-CONTAINING PROTEIN-RELATED"/>
    <property type="match status" value="1"/>
</dbReference>
<reference evidence="3 4" key="1">
    <citation type="journal article" date="2016" name="BMC Genomics">
        <title>Genome sequencing and secondary metabolism of the postharvest pathogen Penicillium griseofulvum.</title>
        <authorList>
            <person name="Banani H."/>
            <person name="Marcet-Houben M."/>
            <person name="Ballester A.R."/>
            <person name="Abbruscato P."/>
            <person name="Gonzalez-Candelas L."/>
            <person name="Gabaldon T."/>
            <person name="Spadaro D."/>
        </authorList>
    </citation>
    <scope>NUCLEOTIDE SEQUENCE [LARGE SCALE GENOMIC DNA]</scope>
    <source>
        <strain evidence="3 4">PG3</strain>
    </source>
</reference>
<dbReference type="STRING" id="5078.A0A135LXQ1"/>
<keyword evidence="4" id="KW-1185">Reference proteome</keyword>
<dbReference type="InterPro" id="IPR005804">
    <property type="entry name" value="FA_desaturase_dom"/>
</dbReference>
<dbReference type="OrthoDB" id="1470350at2759"/>
<feature type="domain" description="Fatty acid desaturase" evidence="2">
    <location>
        <begin position="141"/>
        <end position="340"/>
    </location>
</feature>
<organism evidence="3 4">
    <name type="scientific">Penicillium patulum</name>
    <name type="common">Penicillium griseofulvum</name>
    <dbReference type="NCBI Taxonomy" id="5078"/>
    <lineage>
        <taxon>Eukaryota</taxon>
        <taxon>Fungi</taxon>
        <taxon>Dikarya</taxon>
        <taxon>Ascomycota</taxon>
        <taxon>Pezizomycotina</taxon>
        <taxon>Eurotiomycetes</taxon>
        <taxon>Eurotiomycetidae</taxon>
        <taxon>Eurotiales</taxon>
        <taxon>Aspergillaceae</taxon>
        <taxon>Penicillium</taxon>
    </lineage>
</organism>
<dbReference type="GeneID" id="63703815"/>
<dbReference type="EMBL" id="LHQR01000014">
    <property type="protein sequence ID" value="KXG53752.1"/>
    <property type="molecule type" value="Genomic_DNA"/>
</dbReference>
<gene>
    <name evidence="3" type="ORF">PGRI_008020</name>
</gene>
<feature type="transmembrane region" description="Helical" evidence="1">
    <location>
        <begin position="96"/>
        <end position="116"/>
    </location>
</feature>
<evidence type="ECO:0000259" key="2">
    <source>
        <dbReference type="Pfam" id="PF00487"/>
    </source>
</evidence>
<proteinExistence type="predicted"/>
<evidence type="ECO:0000313" key="4">
    <source>
        <dbReference type="Proteomes" id="UP000070168"/>
    </source>
</evidence>
<feature type="transmembrane region" description="Helical" evidence="1">
    <location>
        <begin position="122"/>
        <end position="141"/>
    </location>
</feature>
<sequence>MHLPVDPQLTLPDLVVIEELLSQNEREHEHSNKDKIENLKKLKSLNEASDPDFDPTVFQFWETHLLREKLPRPIRQDLLEPYIRWAQDIVRFPTDVVMITHLLLYLTTSIPSALWLYYHFSWIHGLIHWIVHVWYAGSYTLMKHQYVHMNGVLASQYRLIDILFPYIIDPFMGYTWNSYYYHHVKMHHVEGNGPRDLNSTMWYDRDSIVDFARYVGRFFFLISLELPLYFLRKGQYSTSFKTAFWEFSNFLVIALLFRYCHAQATLCVFLLPLWTLRAGLMAGNWGQHAFVDPHDPSSDFRSSITLIDVSSNRFCFNDGYHTSHHLHPRRHWREHPVALLRDQERYSDEQALVFHNVDYLMLTVHLLRKNYAHLAQCMIPIGAEQRAMSLKQREDLLRSRTRRFSGLHLEQNRASRRR</sequence>
<dbReference type="PANTHER" id="PTHR36459">
    <property type="entry name" value="ORF"/>
    <property type="match status" value="1"/>
</dbReference>
<accession>A0A135LXQ1</accession>
<keyword evidence="1" id="KW-1133">Transmembrane helix</keyword>